<comment type="subcellular location">
    <subcellularLocation>
        <location evidence="1">Membrane</location>
        <topology evidence="1">Multi-pass membrane protein</topology>
    </subcellularLocation>
</comment>
<accession>A0A0A2C6V9</accession>
<dbReference type="InterPro" id="IPR050368">
    <property type="entry name" value="ClC-type_chloride_channel"/>
</dbReference>
<protein>
    <submittedName>
        <fullName evidence="11">Chloride channel protein</fullName>
    </submittedName>
</protein>
<dbReference type="GO" id="GO:0005254">
    <property type="term" value="F:chloride channel activity"/>
    <property type="evidence" value="ECO:0007669"/>
    <property type="project" value="UniProtKB-KW"/>
</dbReference>
<feature type="transmembrane region" description="Helical" evidence="10">
    <location>
        <begin position="416"/>
        <end position="434"/>
    </location>
</feature>
<keyword evidence="2" id="KW-0813">Transport</keyword>
<dbReference type="Proteomes" id="UP000030392">
    <property type="component" value="Unassembled WGS sequence"/>
</dbReference>
<keyword evidence="6 10" id="KW-0472">Membrane</keyword>
<keyword evidence="9" id="KW-0407">Ion channel</keyword>
<keyword evidence="8" id="KW-0868">Chloride</keyword>
<keyword evidence="4 10" id="KW-1133">Transmembrane helix</keyword>
<proteinExistence type="predicted"/>
<dbReference type="Gene3D" id="1.10.3080.10">
    <property type="entry name" value="Clc chloride channel"/>
    <property type="match status" value="1"/>
</dbReference>
<keyword evidence="5" id="KW-0406">Ion transport</keyword>
<feature type="transmembrane region" description="Helical" evidence="10">
    <location>
        <begin position="385"/>
        <end position="410"/>
    </location>
</feature>
<feature type="transmembrane region" description="Helical" evidence="10">
    <location>
        <begin position="328"/>
        <end position="348"/>
    </location>
</feature>
<organism evidence="11 12">
    <name type="scientific">Prochlorococcus marinus str. PAC1</name>
    <dbReference type="NCBI Taxonomy" id="59924"/>
    <lineage>
        <taxon>Bacteria</taxon>
        <taxon>Bacillati</taxon>
        <taxon>Cyanobacteriota</taxon>
        <taxon>Cyanophyceae</taxon>
        <taxon>Synechococcales</taxon>
        <taxon>Prochlorococcaceae</taxon>
        <taxon>Prochlorococcus</taxon>
    </lineage>
</organism>
<evidence type="ECO:0000256" key="5">
    <source>
        <dbReference type="ARBA" id="ARBA00023065"/>
    </source>
</evidence>
<comment type="caution">
    <text evidence="11">The sequence shown here is derived from an EMBL/GenBank/DDBJ whole genome shotgun (WGS) entry which is preliminary data.</text>
</comment>
<dbReference type="PANTHER" id="PTHR43427">
    <property type="entry name" value="CHLORIDE CHANNEL PROTEIN CLC-E"/>
    <property type="match status" value="1"/>
</dbReference>
<dbReference type="PANTHER" id="PTHR43427:SF6">
    <property type="entry name" value="CHLORIDE CHANNEL PROTEIN CLC-E"/>
    <property type="match status" value="1"/>
</dbReference>
<evidence type="ECO:0000256" key="9">
    <source>
        <dbReference type="ARBA" id="ARBA00023303"/>
    </source>
</evidence>
<evidence type="ECO:0000313" key="12">
    <source>
        <dbReference type="Proteomes" id="UP000030392"/>
    </source>
</evidence>
<keyword evidence="7" id="KW-0869">Chloride channel</keyword>
<evidence type="ECO:0000256" key="2">
    <source>
        <dbReference type="ARBA" id="ARBA00022448"/>
    </source>
</evidence>
<evidence type="ECO:0000313" key="11">
    <source>
        <dbReference type="EMBL" id="KGG20615.1"/>
    </source>
</evidence>
<reference evidence="12" key="1">
    <citation type="journal article" date="2014" name="Sci. Data">
        <title>Genomes of diverse isolates of the marine cyanobacterium Prochlorococcus.</title>
        <authorList>
            <person name="Biller S."/>
            <person name="Berube P."/>
            <person name="Thompson J."/>
            <person name="Kelly L."/>
            <person name="Roggensack S."/>
            <person name="Awad L."/>
            <person name="Roache-Johnson K."/>
            <person name="Ding H."/>
            <person name="Giovannoni S.J."/>
            <person name="Moore L.R."/>
            <person name="Chisholm S.W."/>
        </authorList>
    </citation>
    <scope>NUCLEOTIDE SEQUENCE [LARGE SCALE GENOMIC DNA]</scope>
    <source>
        <strain evidence="12">PAC1</strain>
    </source>
</reference>
<evidence type="ECO:0000256" key="4">
    <source>
        <dbReference type="ARBA" id="ARBA00022989"/>
    </source>
</evidence>
<dbReference type="InterPro" id="IPR014743">
    <property type="entry name" value="Cl-channel_core"/>
</dbReference>
<dbReference type="CDD" id="cd01031">
    <property type="entry name" value="EriC"/>
    <property type="match status" value="1"/>
</dbReference>
<feature type="transmembrane region" description="Helical" evidence="10">
    <location>
        <begin position="26"/>
        <end position="47"/>
    </location>
</feature>
<dbReference type="RefSeq" id="WP_036906004.1">
    <property type="nucleotide sequence ID" value="NZ_CP138967.1"/>
</dbReference>
<dbReference type="GO" id="GO:0034707">
    <property type="term" value="C:chloride channel complex"/>
    <property type="evidence" value="ECO:0007669"/>
    <property type="project" value="UniProtKB-KW"/>
</dbReference>
<dbReference type="AlphaFoldDB" id="A0A0A2C6V9"/>
<evidence type="ECO:0000256" key="6">
    <source>
        <dbReference type="ARBA" id="ARBA00023136"/>
    </source>
</evidence>
<evidence type="ECO:0000256" key="7">
    <source>
        <dbReference type="ARBA" id="ARBA00023173"/>
    </source>
</evidence>
<feature type="transmembrane region" description="Helical" evidence="10">
    <location>
        <begin position="241"/>
        <end position="267"/>
    </location>
</feature>
<dbReference type="SUPFAM" id="SSF81340">
    <property type="entry name" value="Clc chloride channel"/>
    <property type="match status" value="1"/>
</dbReference>
<evidence type="ECO:0000256" key="8">
    <source>
        <dbReference type="ARBA" id="ARBA00023214"/>
    </source>
</evidence>
<dbReference type="InterPro" id="IPR001807">
    <property type="entry name" value="ClC"/>
</dbReference>
<feature type="transmembrane region" description="Helical" evidence="10">
    <location>
        <begin position="199"/>
        <end position="221"/>
    </location>
</feature>
<feature type="transmembrane region" description="Helical" evidence="10">
    <location>
        <begin position="164"/>
        <end position="187"/>
    </location>
</feature>
<keyword evidence="3 10" id="KW-0812">Transmembrane</keyword>
<dbReference type="EMBL" id="JNAX01000011">
    <property type="protein sequence ID" value="KGG20615.1"/>
    <property type="molecule type" value="Genomic_DNA"/>
</dbReference>
<feature type="transmembrane region" description="Helical" evidence="10">
    <location>
        <begin position="112"/>
        <end position="134"/>
    </location>
</feature>
<dbReference type="PRINTS" id="PR00762">
    <property type="entry name" value="CLCHANNEL"/>
</dbReference>
<evidence type="ECO:0000256" key="3">
    <source>
        <dbReference type="ARBA" id="ARBA00022692"/>
    </source>
</evidence>
<sequence length="452" mass="48477">MIKSKSQNPIQKKSTQSIKKLLQRKWLNVILALILTGLGAALTGILFKTGIHTLEDYRSNLLASMPRWIVLPILGALGGLISGALIQNFAPAAKGAGVSHIIAFLRHKPVPMGLRVGIVKLFAGIIAIGSGFPLGPEGPAVQMGGSVAWKMAKWLKAPISFRRVIVAAGGGAGIAAIFSAPIGGFVYAIEELLNSARPVVLLLVVVTTFWADSCADILQAIGLDQKAGGFVNNLGFQLERAYTPVIEFFPIDFLYLIFLGIILGLLAEMYCRYVLKMQVLGNKWFKNKTIERMSLSGLLLGTMYSIIPENFHNIEGLQKIIVNESSNFTLAISIFFILFFASGLAAASGAPGGLFYPMLTLGGAIGLASGIGVETITGHVPTTYIFAGMGGFVAGCSRTPLTAMFLAFALTKNLLILKPLLITCIASFLTARIFNEHSIYERQITIEEGELI</sequence>
<feature type="transmembrane region" description="Helical" evidence="10">
    <location>
        <begin position="67"/>
        <end position="91"/>
    </location>
</feature>
<evidence type="ECO:0000256" key="10">
    <source>
        <dbReference type="SAM" id="Phobius"/>
    </source>
</evidence>
<gene>
    <name evidence="11" type="ORF">EV03_1116</name>
</gene>
<feature type="transmembrane region" description="Helical" evidence="10">
    <location>
        <begin position="354"/>
        <end position="373"/>
    </location>
</feature>
<dbReference type="Pfam" id="PF00654">
    <property type="entry name" value="Voltage_CLC"/>
    <property type="match status" value="1"/>
</dbReference>
<evidence type="ECO:0000256" key="1">
    <source>
        <dbReference type="ARBA" id="ARBA00004141"/>
    </source>
</evidence>
<name>A0A0A2C6V9_PROMR</name>